<evidence type="ECO:0000259" key="16">
    <source>
        <dbReference type="PROSITE" id="PS52004"/>
    </source>
</evidence>
<evidence type="ECO:0000256" key="13">
    <source>
        <dbReference type="PROSITE-ProRule" id="PRU01363"/>
    </source>
</evidence>
<dbReference type="PANTHER" id="PTHR43775:SF50">
    <property type="entry name" value="HIGHLY REDUCING POLYKETIDE SYNTHASE SRDA"/>
    <property type="match status" value="1"/>
</dbReference>
<dbReference type="Pfam" id="PF08659">
    <property type="entry name" value="KR"/>
    <property type="match status" value="1"/>
</dbReference>
<feature type="domain" description="PKS/mFAS DH" evidence="17">
    <location>
        <begin position="996"/>
        <end position="1301"/>
    </location>
</feature>
<comment type="similarity">
    <text evidence="2">Belongs to the cytochrome P450 family.</text>
</comment>
<keyword evidence="19" id="KW-1185">Reference proteome</keyword>
<dbReference type="InterPro" id="IPR016036">
    <property type="entry name" value="Malonyl_transacylase_ACP-bd"/>
</dbReference>
<dbReference type="Proteomes" id="UP000030104">
    <property type="component" value="Unassembled WGS sequence"/>
</dbReference>
<dbReference type="PhylomeDB" id="A0A0A2KI93"/>
<dbReference type="GO" id="GO:0004497">
    <property type="term" value="F:monooxygenase activity"/>
    <property type="evidence" value="ECO:0007669"/>
    <property type="project" value="InterPro"/>
</dbReference>
<dbReference type="PROSITE" id="PS52004">
    <property type="entry name" value="KS3_2"/>
    <property type="match status" value="1"/>
</dbReference>
<dbReference type="PROSITE" id="PS52019">
    <property type="entry name" value="PKS_MFAS_DH"/>
    <property type="match status" value="1"/>
</dbReference>
<dbReference type="SMART" id="SM00827">
    <property type="entry name" value="PKS_AT"/>
    <property type="match status" value="1"/>
</dbReference>
<evidence type="ECO:0000256" key="2">
    <source>
        <dbReference type="ARBA" id="ARBA00010617"/>
    </source>
</evidence>
<dbReference type="Pfam" id="PF00067">
    <property type="entry name" value="p450"/>
    <property type="match status" value="1"/>
</dbReference>
<dbReference type="Pfam" id="PF00107">
    <property type="entry name" value="ADH_zinc_N"/>
    <property type="match status" value="1"/>
</dbReference>
<dbReference type="CDD" id="cd11041">
    <property type="entry name" value="CYP503A1-like"/>
    <property type="match status" value="1"/>
</dbReference>
<dbReference type="PRINTS" id="PR00465">
    <property type="entry name" value="EP450IV"/>
</dbReference>
<evidence type="ECO:0000256" key="10">
    <source>
        <dbReference type="ARBA" id="ARBA00023268"/>
    </source>
</evidence>
<dbReference type="GO" id="GO:0016705">
    <property type="term" value="F:oxidoreductase activity, acting on paired donors, with incorporation or reduction of molecular oxygen"/>
    <property type="evidence" value="ECO:0007669"/>
    <property type="project" value="InterPro"/>
</dbReference>
<dbReference type="InterPro" id="IPR036736">
    <property type="entry name" value="ACP-like_sf"/>
</dbReference>
<dbReference type="InterPro" id="IPR013968">
    <property type="entry name" value="PKS_KR"/>
</dbReference>
<proteinExistence type="inferred from homology"/>
<dbReference type="InterPro" id="IPR020841">
    <property type="entry name" value="PKS_Beta-ketoAc_synthase_dom"/>
</dbReference>
<dbReference type="GO" id="GO:0016787">
    <property type="term" value="F:hydrolase activity"/>
    <property type="evidence" value="ECO:0007669"/>
    <property type="project" value="UniProtKB-KW"/>
</dbReference>
<organism evidence="18 19">
    <name type="scientific">Penicillium italicum</name>
    <name type="common">Blue mold</name>
    <dbReference type="NCBI Taxonomy" id="40296"/>
    <lineage>
        <taxon>Eukaryota</taxon>
        <taxon>Fungi</taxon>
        <taxon>Dikarya</taxon>
        <taxon>Ascomycota</taxon>
        <taxon>Pezizomycotina</taxon>
        <taxon>Eurotiomycetes</taxon>
        <taxon>Eurotiomycetidae</taxon>
        <taxon>Eurotiales</taxon>
        <taxon>Aspergillaceae</taxon>
        <taxon>Penicillium</taxon>
    </lineage>
</organism>
<dbReference type="Pfam" id="PF00698">
    <property type="entry name" value="Acyl_transf_1"/>
    <property type="match status" value="1"/>
</dbReference>
<dbReference type="GO" id="GO:0008168">
    <property type="term" value="F:methyltransferase activity"/>
    <property type="evidence" value="ECO:0007669"/>
    <property type="project" value="UniProtKB-KW"/>
</dbReference>
<keyword evidence="10" id="KW-0511">Multifunctional enzyme</keyword>
<dbReference type="Gene3D" id="3.90.180.10">
    <property type="entry name" value="Medium-chain alcohol dehydrogenases, catalytic domain"/>
    <property type="match status" value="1"/>
</dbReference>
<dbReference type="Pfam" id="PF08242">
    <property type="entry name" value="Methyltransf_12"/>
    <property type="match status" value="1"/>
</dbReference>
<dbReference type="Gene3D" id="3.10.129.110">
    <property type="entry name" value="Polyketide synthase dehydratase"/>
    <property type="match status" value="1"/>
</dbReference>
<dbReference type="InterPro" id="IPR020843">
    <property type="entry name" value="ER"/>
</dbReference>
<dbReference type="InterPro" id="IPR020806">
    <property type="entry name" value="PKS_PP-bd"/>
</dbReference>
<dbReference type="GO" id="GO:0030639">
    <property type="term" value="P:polyketide biosynthetic process"/>
    <property type="evidence" value="ECO:0007669"/>
    <property type="project" value="UniProtKB-ARBA"/>
</dbReference>
<keyword evidence="9 12" id="KW-0408">Iron</keyword>
<dbReference type="SUPFAM" id="SSF53335">
    <property type="entry name" value="S-adenosyl-L-methionine-dependent methyltransferases"/>
    <property type="match status" value="1"/>
</dbReference>
<dbReference type="GO" id="GO:0005506">
    <property type="term" value="F:iron ion binding"/>
    <property type="evidence" value="ECO:0007669"/>
    <property type="project" value="InterPro"/>
</dbReference>
<dbReference type="Pfam" id="PF02801">
    <property type="entry name" value="Ketoacyl-synt_C"/>
    <property type="match status" value="1"/>
</dbReference>
<evidence type="ECO:0000313" key="19">
    <source>
        <dbReference type="Proteomes" id="UP000030104"/>
    </source>
</evidence>
<feature type="domain" description="Ketosynthase family 3 (KS3)" evidence="16">
    <location>
        <begin position="18"/>
        <end position="443"/>
    </location>
</feature>
<feature type="domain" description="Carrier" evidence="15">
    <location>
        <begin position="2511"/>
        <end position="2586"/>
    </location>
</feature>
<keyword evidence="5 18" id="KW-0808">Transferase</keyword>
<dbReference type="GO" id="GO:0004315">
    <property type="term" value="F:3-oxoacyl-[acyl-carrier-protein] synthase activity"/>
    <property type="evidence" value="ECO:0007669"/>
    <property type="project" value="InterPro"/>
</dbReference>
<evidence type="ECO:0000256" key="6">
    <source>
        <dbReference type="ARBA" id="ARBA00022723"/>
    </source>
</evidence>
<gene>
    <name evidence="18" type="ORF">PITC_087430</name>
</gene>
<dbReference type="SMART" id="SM00826">
    <property type="entry name" value="PKS_DH"/>
    <property type="match status" value="1"/>
</dbReference>
<feature type="region of interest" description="N-terminal hotdog fold" evidence="13">
    <location>
        <begin position="996"/>
        <end position="1135"/>
    </location>
</feature>
<evidence type="ECO:0000313" key="18">
    <source>
        <dbReference type="EMBL" id="KGO64075.1"/>
    </source>
</evidence>
<evidence type="ECO:0000256" key="1">
    <source>
        <dbReference type="ARBA" id="ARBA00001971"/>
    </source>
</evidence>
<dbReference type="Pfam" id="PF14765">
    <property type="entry name" value="PS-DH"/>
    <property type="match status" value="1"/>
</dbReference>
<dbReference type="Gene3D" id="3.40.47.10">
    <property type="match status" value="1"/>
</dbReference>
<evidence type="ECO:0000256" key="11">
    <source>
        <dbReference type="ARBA" id="ARBA00023315"/>
    </source>
</evidence>
<dbReference type="HOGENOM" id="CLU_000022_31_0_1"/>
<dbReference type="InterPro" id="IPR018201">
    <property type="entry name" value="Ketoacyl_synth_AS"/>
</dbReference>
<dbReference type="PANTHER" id="PTHR43775">
    <property type="entry name" value="FATTY ACID SYNTHASE"/>
    <property type="match status" value="1"/>
</dbReference>
<dbReference type="PROSITE" id="PS50075">
    <property type="entry name" value="CARRIER"/>
    <property type="match status" value="1"/>
</dbReference>
<dbReference type="GO" id="GO:0031177">
    <property type="term" value="F:phosphopantetheine binding"/>
    <property type="evidence" value="ECO:0007669"/>
    <property type="project" value="InterPro"/>
</dbReference>
<reference evidence="18 19" key="1">
    <citation type="journal article" date="2015" name="Mol. Plant Microbe Interact.">
        <title>Genome, transcriptome, and functional analyses of Penicillium expansum provide new insights into secondary metabolism and pathogenicity.</title>
        <authorList>
            <person name="Ballester A.R."/>
            <person name="Marcet-Houben M."/>
            <person name="Levin E."/>
            <person name="Sela N."/>
            <person name="Selma-Lazaro C."/>
            <person name="Carmona L."/>
            <person name="Wisniewski M."/>
            <person name="Droby S."/>
            <person name="Gonzalez-Candelas L."/>
            <person name="Gabaldon T."/>
        </authorList>
    </citation>
    <scope>NUCLEOTIDE SEQUENCE [LARGE SCALE GENOMIC DNA]</scope>
    <source>
        <strain evidence="18 19">PHI-1</strain>
    </source>
</reference>
<keyword evidence="12" id="KW-0349">Heme</keyword>
<dbReference type="InterPro" id="IPR013149">
    <property type="entry name" value="ADH-like_C"/>
</dbReference>
<dbReference type="EMBL" id="JQGA01001606">
    <property type="protein sequence ID" value="KGO64075.1"/>
    <property type="molecule type" value="Genomic_DNA"/>
</dbReference>
<dbReference type="SUPFAM" id="SSF48264">
    <property type="entry name" value="Cytochrome P450"/>
    <property type="match status" value="1"/>
</dbReference>
<dbReference type="CDD" id="cd00833">
    <property type="entry name" value="PKS"/>
    <property type="match status" value="1"/>
</dbReference>
<evidence type="ECO:0000256" key="5">
    <source>
        <dbReference type="ARBA" id="ARBA00022679"/>
    </source>
</evidence>
<dbReference type="CDD" id="cd02440">
    <property type="entry name" value="AdoMet_MTases"/>
    <property type="match status" value="1"/>
</dbReference>
<accession>A0A0A2KI93</accession>
<sequence length="3049" mass="332964">MAGTGTRLGFDPPLSECPEPIAIVGMGCRWPGGVENTSQLWDLLKAKQDGWSEFSEDRINLDGFYHPNRQRPGTMYTRGGHLLRGDTRDFDHSFFGISATEAMTLDPSQRKLLEVTYEAVENAGESLEKFSGSKTGVFVGNFNNEQQIMQHRDPDHTLPYVVTGSGPTILSNRINYVFNLQGPSLVVDTACSASMYALHLAVLAIRSGDCEAAIVAGANVILGPDNQILTTKLGAASPTSRCHTFDISADGYSRAEGFGAIYLKKLSNAVSQGDPIRAVVRGTSFNANGKTGGISHPSPDGQEAVIRQAYKASGGLNPDLTGYVECHGTGTPVGDPIEVSAVGRVFSPGRKDEPLLIGSIKPNLGHSEAASAMSQIMKAVLAMEHGEIPATIGIENFNPSIDFEGARAKVVTEMTPWPAHLLRRVSINSFGYGGANAHCVLDHPSVVLPGYRLRGLPKAGEEAPDKLPQTNGNGYLSGNGELNGNGDLNGTKGHQGSSAESLPSLSWCRLANLNQIEGAGTRPLILLPVSGHDERALKANISGLAKSLERYDLADLLYTLGCRKSTFPRRAFAIVDSQAAIDGLNSDSIISGKSPSSPARRIGFIFTGQGAQWPQMGAQLLNEFGVFKSTIQYLDAVLSKLEKKPCWTIEGALLEPAATSQIHDPAFSQTLCTALQIALVALLKQWGIHPKATVGHSSGEIAAAYAAGYLKASEAIVLAYFRGQVVATNQRKGLMMAVGLEPAQIIPYLDGIEGDVKIAAINSPSSVTLSGEPEAIERLSKTMIDEGVFARVLKTGGNAYHSHHMQALGSAYEELATQGLDQVRSIVDNEPLNPIAKWVSSVTMKEVREQPSPTYWRRNLEAPVLFSSAVERLADDGSVDLLIEVGPHPALGGPLKQIRSHLEKAGFALPPCLGSLRRGEHDVTSMLTLAGNLFISNAPIDLVAVNATEKTEDGINLSHGFPCIDMPQYKYSYPETPVYYENRFNREYRTRKHLRHDILGARVPGGSKTHPQWRNVLRLKDLPWLKDHKLLPHAVLPGAAYMTMAIEAVSQLHYEAEDASPIKSFQLRQVAINSALRVEDTELGVETVLNMERLPLTNGAVMSQWYKFSVGSILPNSDEWTQHCTGTVSVTTVKTSIDESQKLKADPRSRSLDVTRWYRSFYAAGLGYGPAFQGLSNLKAYRGSDVTTSNVSLRPTADFSNESEYIIHPATLDTCIQLALISCHAGQVENFEKPFVPIFADNVTIWVPESPHEQQGLGVARGKMLGLRSVYARSQLHSLSGAPLLDIEELKCVSYDGALDASASNMVREPYWQPVERVDIETLTQAIAETMFPSKEIASSTVTELETLSAHFLASINEQMCHNSFHEKTQNHESFAKWVKSWVSSSERQDLEITRAERLAIIERLATTNLHDIPEAKCLKALHSSLNEVLGGTTNSVKVLMENNLFTDLFTSGISVSGAYSQLQHVVDLLGHRNPRMQILEVGGGSAGATSAVLETLASNSTSKRFEEYVFTDAAQWCVTEAKSRFNGHEGLVFQTLDVLQNAVSQGFETHSFDLIIAAGCLGELDSPEAALKQLHPLLKPSGSLVLLETTRSTLASEVLSRTLTGKWDHERINRGKAEWNDILKECSFSGISVSFEDYAGDQQMTTVMLSNTTGIEADAPSMTMQGAKIFLLYRDSLPLLADVTAEVLAKQGFNAIPIELFSGHEIPRNSMVVSFVDVNGSMLTCRDDSYFKALQAVLPNVSAMVWVAADLIIPGESSIMKGMLRSIAAENISSKYAFIELDFSHYTSQERVAALVVRKLNELQVPEPSEILDLECVLRGGAFHVERLLPEETLNSQFHLRNGFKNDIEERAVGTQLPTRAQYGQPGMLSSLYFTNDSDFSKPLGEDWIEIKTEAIGLNMKDIAVATARFDLNNLSTEGAGIVTGLGSAVTSFELGDRVFGMIPGNMGNYLRTPASLVSKIPDGLSTDGAASMPVVYLTSIYALKHLAGLAKGESVLIQSATGDLGMAAIQIAQSLGAEIYATVGTDEKAKILVDEFGIPASHIFNSRKLSAVKDILKATKQKGLDVILSSSGGDLMHEMWRCIAPLGHFIDVGRTDVIGGGKLGLEVFKKNATFSSFDMGLIYQQKPDLISRLMTEMMRLIQDGIIGPIRHLTTFCISRLETAMNLFSKGLHTGKFIITFRDPTATLKIARPVARAVFDPNATYLLVGCLGGLGRSLSTWMVEQGARHLAFLSRSGTNKPEAVSTVEELTAAGAYPEVIQCNVADLNALTSAVEKLSATRRVKGVIHAAMVEGDALFENAAWSQVQKVLEPKVTGTVNLHHATKSLPLDFFLMTSSIVGTVSTPSQGAYTAANAFQDSFSRFRHSQSLPATTLGLGLILEVGSVSSSIRFQQMLQRNATYGVSETEFLQLLEGALCKPHFSSEESSLSKHDASYPAQVVTGLEPARFLPYLENDRVNDLLWYNNARFQGVRQAISDRARTLASAGSNSSGGTSSIATQLQNASTPEKLDISRTAITTRLAELLGVAADDIDSNMPVSRYGVDSLVAGELRNWLIKTFGLEVSMLQLLSKNGKIEDLVKGAAKVDVVEWKLRDEVVMRSKVLENRYRIQSPPSTSFYVRMTLFNGPFRVITTLGSRVILPASYTEWLKNCSDLDHQALVHHEYFASYPGMEGNKAVTDPRKILINVTKTKLNQNSQCALLHKHITEALQEIWTDEKEWHTIDWSQDAIRFVGRMSASVFVGPELARDPDWQNLTITTTINTFMGVRALRSWPALLRPLVHWFLPECMKCREQIRLARRMLKPTFDRRAQAKAAQVEGQSVERFDDTIEWIDKEAAGRPFDPAAAQIAFAISAMHTTTELLKQTLLDVCMHPKLIPAIKDEVKKAVEESGWTTAGLFKMQLLDSVLKESQRLKPGSLVNLERKALRDVTLPNGMTLPRGTNIAVDSSMMWDPSVYPDPLTYDGYRFLRLRESGNSTAALASTSPEHIAFGIGKPICPGRFFSSNELKIALARILLSYDVKLPEGFRPKVMEMGFEMLSDPEAKVEIRRV</sequence>
<dbReference type="InterPro" id="IPR014031">
    <property type="entry name" value="Ketoacyl_synth_C"/>
</dbReference>
<evidence type="ECO:0000256" key="8">
    <source>
        <dbReference type="ARBA" id="ARBA00023002"/>
    </source>
</evidence>
<dbReference type="SUPFAM" id="SSF52151">
    <property type="entry name" value="FabD/lysophospholipase-like"/>
    <property type="match status" value="1"/>
</dbReference>
<dbReference type="Pfam" id="PF21089">
    <property type="entry name" value="PKS_DH_N"/>
    <property type="match status" value="1"/>
</dbReference>
<comment type="caution">
    <text evidence="18">The sequence shown here is derived from an EMBL/GenBank/DDBJ whole genome shotgun (WGS) entry which is preliminary data.</text>
</comment>
<dbReference type="SMART" id="SM00822">
    <property type="entry name" value="PKS_KR"/>
    <property type="match status" value="1"/>
</dbReference>
<evidence type="ECO:0000256" key="7">
    <source>
        <dbReference type="ARBA" id="ARBA00022857"/>
    </source>
</evidence>
<dbReference type="InterPro" id="IPR042104">
    <property type="entry name" value="PKS_dehydratase_sf"/>
</dbReference>
<dbReference type="Gene3D" id="3.30.70.3290">
    <property type="match status" value="1"/>
</dbReference>
<dbReference type="OMA" id="MIPGNMG"/>
<keyword evidence="4" id="KW-0597">Phosphoprotein</keyword>
<dbReference type="Pfam" id="PF00550">
    <property type="entry name" value="PP-binding"/>
    <property type="match status" value="1"/>
</dbReference>
<dbReference type="InterPro" id="IPR001227">
    <property type="entry name" value="Ac_transferase_dom_sf"/>
</dbReference>
<feature type="active site" description="Proton donor; for dehydratase activity" evidence="13">
    <location>
        <position position="1213"/>
    </location>
</feature>
<dbReference type="InterPro" id="IPR049551">
    <property type="entry name" value="PKS_DH_C"/>
</dbReference>
<dbReference type="Pfam" id="PF16197">
    <property type="entry name" value="KAsynt_C_assoc"/>
    <property type="match status" value="1"/>
</dbReference>
<dbReference type="SUPFAM" id="SSF51735">
    <property type="entry name" value="NAD(P)-binding Rossmann-fold domains"/>
    <property type="match status" value="2"/>
</dbReference>
<name>A0A0A2KI93_PENIT</name>
<comment type="cofactor">
    <cofactor evidence="1 12">
        <name>heme</name>
        <dbReference type="ChEBI" id="CHEBI:30413"/>
    </cofactor>
</comment>
<dbReference type="SMART" id="SM00823">
    <property type="entry name" value="PKS_PP"/>
    <property type="match status" value="1"/>
</dbReference>
<dbReference type="GO" id="GO:0006633">
    <property type="term" value="P:fatty acid biosynthetic process"/>
    <property type="evidence" value="ECO:0007669"/>
    <property type="project" value="InterPro"/>
</dbReference>
<dbReference type="Gene3D" id="3.40.50.150">
    <property type="entry name" value="Vaccinia Virus protein VP39"/>
    <property type="match status" value="1"/>
</dbReference>
<dbReference type="InterPro" id="IPR014043">
    <property type="entry name" value="Acyl_transferase_dom"/>
</dbReference>
<evidence type="ECO:0000256" key="9">
    <source>
        <dbReference type="ARBA" id="ARBA00023004"/>
    </source>
</evidence>
<dbReference type="InterPro" id="IPR029063">
    <property type="entry name" value="SAM-dependent_MTases_sf"/>
</dbReference>
<dbReference type="InterPro" id="IPR036291">
    <property type="entry name" value="NAD(P)-bd_dom_sf"/>
</dbReference>
<keyword evidence="18" id="KW-0378">Hydrolase</keyword>
<dbReference type="STRING" id="40296.A0A0A2KI93"/>
<dbReference type="InterPro" id="IPR020807">
    <property type="entry name" value="PKS_DH"/>
</dbReference>
<dbReference type="InterPro" id="IPR002403">
    <property type="entry name" value="Cyt_P450_E_grp-IV"/>
</dbReference>
<dbReference type="InterPro" id="IPR017972">
    <property type="entry name" value="Cyt_P450_CS"/>
</dbReference>
<keyword evidence="7" id="KW-0521">NADP</keyword>
<dbReference type="GO" id="GO:0032259">
    <property type="term" value="P:methylation"/>
    <property type="evidence" value="ECO:0007669"/>
    <property type="project" value="UniProtKB-KW"/>
</dbReference>
<dbReference type="InterPro" id="IPR013217">
    <property type="entry name" value="Methyltransf_12"/>
</dbReference>
<dbReference type="InterPro" id="IPR016035">
    <property type="entry name" value="Acyl_Trfase/lysoPLipase"/>
</dbReference>
<evidence type="ECO:0000259" key="15">
    <source>
        <dbReference type="PROSITE" id="PS50075"/>
    </source>
</evidence>
<dbReference type="SUPFAM" id="SSF53901">
    <property type="entry name" value="Thiolase-like"/>
    <property type="match status" value="1"/>
</dbReference>
<dbReference type="SMART" id="SM00829">
    <property type="entry name" value="PKS_ER"/>
    <property type="match status" value="1"/>
</dbReference>
<dbReference type="SUPFAM" id="SSF47336">
    <property type="entry name" value="ACP-like"/>
    <property type="match status" value="1"/>
</dbReference>
<dbReference type="InterPro" id="IPR049552">
    <property type="entry name" value="PKS_DH_N"/>
</dbReference>
<dbReference type="InterPro" id="IPR014030">
    <property type="entry name" value="Ketoacyl_synth_N"/>
</dbReference>
<keyword evidence="6 12" id="KW-0479">Metal-binding</keyword>
<dbReference type="SUPFAM" id="SSF55048">
    <property type="entry name" value="Probable ACP-binding domain of malonyl-CoA ACP transacylase"/>
    <property type="match status" value="1"/>
</dbReference>
<feature type="region of interest" description="Disordered" evidence="14">
    <location>
        <begin position="459"/>
        <end position="497"/>
    </location>
</feature>
<dbReference type="GO" id="GO:0043386">
    <property type="term" value="P:mycotoxin biosynthetic process"/>
    <property type="evidence" value="ECO:0007669"/>
    <property type="project" value="UniProtKB-ARBA"/>
</dbReference>
<evidence type="ECO:0000256" key="4">
    <source>
        <dbReference type="ARBA" id="ARBA00022553"/>
    </source>
</evidence>
<dbReference type="PROSITE" id="PS00606">
    <property type="entry name" value="KS3_1"/>
    <property type="match status" value="1"/>
</dbReference>
<dbReference type="GO" id="GO:1901336">
    <property type="term" value="P:lactone biosynthetic process"/>
    <property type="evidence" value="ECO:0007669"/>
    <property type="project" value="UniProtKB-ARBA"/>
</dbReference>
<evidence type="ECO:0000256" key="14">
    <source>
        <dbReference type="SAM" id="MobiDB-lite"/>
    </source>
</evidence>
<dbReference type="GO" id="GO:0004312">
    <property type="term" value="F:fatty acid synthase activity"/>
    <property type="evidence" value="ECO:0007669"/>
    <property type="project" value="TreeGrafter"/>
</dbReference>
<feature type="active site" description="Proton acceptor; for dehydratase activity" evidence="13">
    <location>
        <position position="1028"/>
    </location>
</feature>
<protein>
    <submittedName>
        <fullName evidence="18">Acyl transferase/acyl hydrolase/lysophospholipase</fullName>
    </submittedName>
</protein>
<keyword evidence="3" id="KW-0596">Phosphopantetheine</keyword>
<dbReference type="Gene3D" id="1.10.630.10">
    <property type="entry name" value="Cytochrome P450"/>
    <property type="match status" value="1"/>
</dbReference>
<dbReference type="InterPro" id="IPR013154">
    <property type="entry name" value="ADH-like_N"/>
</dbReference>
<dbReference type="InterPro" id="IPR011032">
    <property type="entry name" value="GroES-like_sf"/>
</dbReference>
<dbReference type="SMART" id="SM00825">
    <property type="entry name" value="PKS_KS"/>
    <property type="match status" value="1"/>
</dbReference>
<dbReference type="InterPro" id="IPR050091">
    <property type="entry name" value="PKS_NRPS_Biosynth_Enz"/>
</dbReference>
<dbReference type="InterPro" id="IPR032821">
    <property type="entry name" value="PKS_assoc"/>
</dbReference>
<dbReference type="Gene3D" id="3.40.366.10">
    <property type="entry name" value="Malonyl-Coenzyme A Acyl Carrier Protein, domain 2"/>
    <property type="match status" value="1"/>
</dbReference>
<dbReference type="InterPro" id="IPR016039">
    <property type="entry name" value="Thiolase-like"/>
</dbReference>
<dbReference type="SUPFAM" id="SSF50129">
    <property type="entry name" value="GroES-like"/>
    <property type="match status" value="1"/>
</dbReference>
<dbReference type="InterPro" id="IPR036396">
    <property type="entry name" value="Cyt_P450_sf"/>
</dbReference>
<keyword evidence="8" id="KW-0560">Oxidoreductase</keyword>
<dbReference type="OrthoDB" id="329835at2759"/>
<keyword evidence="11" id="KW-0012">Acyltransferase</keyword>
<dbReference type="GO" id="GO:0020037">
    <property type="term" value="F:heme binding"/>
    <property type="evidence" value="ECO:0007669"/>
    <property type="project" value="InterPro"/>
</dbReference>
<evidence type="ECO:0000256" key="12">
    <source>
        <dbReference type="PIRSR" id="PIRSR602403-1"/>
    </source>
</evidence>
<dbReference type="Pfam" id="PF08240">
    <property type="entry name" value="ADH_N"/>
    <property type="match status" value="1"/>
</dbReference>
<dbReference type="InterPro" id="IPR009081">
    <property type="entry name" value="PP-bd_ACP"/>
</dbReference>
<evidence type="ECO:0000256" key="3">
    <source>
        <dbReference type="ARBA" id="ARBA00022450"/>
    </source>
</evidence>
<dbReference type="Pfam" id="PF00109">
    <property type="entry name" value="ketoacyl-synt"/>
    <property type="match status" value="1"/>
</dbReference>
<evidence type="ECO:0000259" key="17">
    <source>
        <dbReference type="PROSITE" id="PS52019"/>
    </source>
</evidence>
<feature type="binding site" description="axial binding residue" evidence="12">
    <location>
        <position position="2996"/>
    </location>
    <ligand>
        <name>heme</name>
        <dbReference type="ChEBI" id="CHEBI:30413"/>
    </ligand>
    <ligandPart>
        <name>Fe</name>
        <dbReference type="ChEBI" id="CHEBI:18248"/>
    </ligandPart>
</feature>
<dbReference type="Gene3D" id="3.40.50.720">
    <property type="entry name" value="NAD(P)-binding Rossmann-like Domain"/>
    <property type="match status" value="1"/>
</dbReference>
<feature type="region of interest" description="C-terminal hotdog fold" evidence="13">
    <location>
        <begin position="1148"/>
        <end position="1301"/>
    </location>
</feature>
<dbReference type="InterPro" id="IPR001128">
    <property type="entry name" value="Cyt_P450"/>
</dbReference>
<dbReference type="CDD" id="cd05195">
    <property type="entry name" value="enoyl_red"/>
    <property type="match status" value="1"/>
</dbReference>
<dbReference type="InterPro" id="IPR057326">
    <property type="entry name" value="KR_dom"/>
</dbReference>
<dbReference type="Gene3D" id="1.10.1200.10">
    <property type="entry name" value="ACP-like"/>
    <property type="match status" value="1"/>
</dbReference>
<dbReference type="PROSITE" id="PS00086">
    <property type="entry name" value="CYTOCHROME_P450"/>
    <property type="match status" value="1"/>
</dbReference>
<dbReference type="InterPro" id="IPR049900">
    <property type="entry name" value="PKS_mFAS_DH"/>
</dbReference>